<feature type="region of interest" description="Disordered" evidence="10">
    <location>
        <begin position="1"/>
        <end position="20"/>
    </location>
</feature>
<keyword evidence="8" id="KW-0862">Zinc</keyword>
<comment type="caution">
    <text evidence="13">The sequence shown here is derived from an EMBL/GenBank/DDBJ whole genome shotgun (WGS) entry which is preliminary data.</text>
</comment>
<dbReference type="PROSITE" id="PS50089">
    <property type="entry name" value="ZF_RING_2"/>
    <property type="match status" value="1"/>
</dbReference>
<evidence type="ECO:0000256" key="2">
    <source>
        <dbReference type="ARBA" id="ARBA00004906"/>
    </source>
</evidence>
<dbReference type="InterPro" id="IPR044600">
    <property type="entry name" value="ATL1/ATL16-like"/>
</dbReference>
<dbReference type="PANTHER" id="PTHR46913:SF23">
    <property type="entry name" value="E3 UBIQUITIN-PROTEIN LIGASE RHA4A-RELATED"/>
    <property type="match status" value="1"/>
</dbReference>
<accession>A0ABQ7ULE5</accession>
<dbReference type="SMART" id="SM00184">
    <property type="entry name" value="RING"/>
    <property type="match status" value="1"/>
</dbReference>
<evidence type="ECO:0000256" key="7">
    <source>
        <dbReference type="ARBA" id="ARBA00022786"/>
    </source>
</evidence>
<keyword evidence="11" id="KW-0472">Membrane</keyword>
<feature type="compositionally biased region" description="Basic and acidic residues" evidence="10">
    <location>
        <begin position="217"/>
        <end position="229"/>
    </location>
</feature>
<sequence>MSLTGKGYPDPHQESSNNYHNTNNASSNCCSEALAQLKLYQAFIFSVPILFAFILLLLFYLFYLRRQRVDWSSLRMRTSTLHTANESDELSRCEMGLKKEVREMLPIIVFKESFSVKDTQCSVCLGDYLADDKLQQIPACGHTFHMVCIDLWLAAHNTCPLCRQSILAPTNACTETPDTSSETTESTSSEQDADETSHQSSSECCGDPQVGQSNSEPEPREETEHRSSNEEESDNVDHNSVSRNISYDTMQEPEETEHRLSNEEETDNVDHDSVSRNRSRDTTLEPSDSHELAPLFGFQNTPVFLRSKFIAGLMKFRLLSGNGRQNGSLKSPYEVKACIISPSGIRRSSKNP</sequence>
<comment type="pathway">
    <text evidence="2">Protein modification; protein ubiquitination.</text>
</comment>
<name>A0ABQ7ULE5_SOLTU</name>
<reference evidence="13 14" key="1">
    <citation type="journal article" date="2021" name="bioRxiv">
        <title>Chromosome-scale and haplotype-resolved genome assembly of a tetraploid potato cultivar.</title>
        <authorList>
            <person name="Sun H."/>
            <person name="Jiao W.-B."/>
            <person name="Krause K."/>
            <person name="Campoy J.A."/>
            <person name="Goel M."/>
            <person name="Folz-Donahue K."/>
            <person name="Kukat C."/>
            <person name="Huettel B."/>
            <person name="Schneeberger K."/>
        </authorList>
    </citation>
    <scope>NUCLEOTIDE SEQUENCE [LARGE SCALE GENOMIC DNA]</scope>
    <source>
        <strain evidence="13">SolTubOtavaFocal</strain>
        <tissue evidence="13">Leaves</tissue>
    </source>
</reference>
<dbReference type="Proteomes" id="UP000826656">
    <property type="component" value="Unassembled WGS sequence"/>
</dbReference>
<keyword evidence="14" id="KW-1185">Reference proteome</keyword>
<dbReference type="PANTHER" id="PTHR46913">
    <property type="entry name" value="RING-H2 FINGER PROTEIN ATL16"/>
    <property type="match status" value="1"/>
</dbReference>
<feature type="transmembrane region" description="Helical" evidence="11">
    <location>
        <begin position="42"/>
        <end position="63"/>
    </location>
</feature>
<dbReference type="InterPro" id="IPR001841">
    <property type="entry name" value="Znf_RING"/>
</dbReference>
<feature type="compositionally biased region" description="Polar residues" evidence="10">
    <location>
        <begin position="238"/>
        <end position="249"/>
    </location>
</feature>
<evidence type="ECO:0000256" key="3">
    <source>
        <dbReference type="ARBA" id="ARBA00012483"/>
    </source>
</evidence>
<evidence type="ECO:0000313" key="14">
    <source>
        <dbReference type="Proteomes" id="UP000826656"/>
    </source>
</evidence>
<evidence type="ECO:0000256" key="5">
    <source>
        <dbReference type="ARBA" id="ARBA00022723"/>
    </source>
</evidence>
<proteinExistence type="predicted"/>
<dbReference type="EC" id="2.3.2.27" evidence="3"/>
<dbReference type="Pfam" id="PF13639">
    <property type="entry name" value="zf-RING_2"/>
    <property type="match status" value="1"/>
</dbReference>
<keyword evidence="4" id="KW-0808">Transferase</keyword>
<evidence type="ECO:0000256" key="6">
    <source>
        <dbReference type="ARBA" id="ARBA00022771"/>
    </source>
</evidence>
<gene>
    <name evidence="13" type="ORF">KY290_028567</name>
</gene>
<dbReference type="InterPro" id="IPR013083">
    <property type="entry name" value="Znf_RING/FYVE/PHD"/>
</dbReference>
<evidence type="ECO:0000256" key="4">
    <source>
        <dbReference type="ARBA" id="ARBA00022679"/>
    </source>
</evidence>
<dbReference type="Gene3D" id="3.30.40.10">
    <property type="entry name" value="Zinc/RING finger domain, C3HC4 (zinc finger)"/>
    <property type="match status" value="1"/>
</dbReference>
<evidence type="ECO:0000256" key="1">
    <source>
        <dbReference type="ARBA" id="ARBA00000900"/>
    </source>
</evidence>
<feature type="domain" description="RING-type" evidence="12">
    <location>
        <begin position="121"/>
        <end position="163"/>
    </location>
</feature>
<evidence type="ECO:0000256" key="8">
    <source>
        <dbReference type="ARBA" id="ARBA00022833"/>
    </source>
</evidence>
<keyword evidence="7" id="KW-0833">Ubl conjugation pathway</keyword>
<evidence type="ECO:0000256" key="10">
    <source>
        <dbReference type="SAM" id="MobiDB-lite"/>
    </source>
</evidence>
<keyword evidence="11" id="KW-1133">Transmembrane helix</keyword>
<dbReference type="SUPFAM" id="SSF57850">
    <property type="entry name" value="RING/U-box"/>
    <property type="match status" value="1"/>
</dbReference>
<keyword evidence="11" id="KW-0812">Transmembrane</keyword>
<dbReference type="EMBL" id="JAIVGD010000019">
    <property type="protein sequence ID" value="KAH0749335.1"/>
    <property type="molecule type" value="Genomic_DNA"/>
</dbReference>
<evidence type="ECO:0000313" key="13">
    <source>
        <dbReference type="EMBL" id="KAH0749335.1"/>
    </source>
</evidence>
<evidence type="ECO:0000256" key="9">
    <source>
        <dbReference type="PROSITE-ProRule" id="PRU00175"/>
    </source>
</evidence>
<dbReference type="CDD" id="cd16461">
    <property type="entry name" value="RING-H2_EL5-like"/>
    <property type="match status" value="1"/>
</dbReference>
<evidence type="ECO:0000256" key="11">
    <source>
        <dbReference type="SAM" id="Phobius"/>
    </source>
</evidence>
<protein>
    <recommendedName>
        <fullName evidence="3">RING-type E3 ubiquitin transferase</fullName>
        <ecNumber evidence="3">2.3.2.27</ecNumber>
    </recommendedName>
</protein>
<feature type="compositionally biased region" description="Basic and acidic residues" evidence="10">
    <location>
        <begin position="256"/>
        <end position="289"/>
    </location>
</feature>
<feature type="region of interest" description="Disordered" evidence="10">
    <location>
        <begin position="172"/>
        <end position="289"/>
    </location>
</feature>
<evidence type="ECO:0000259" key="12">
    <source>
        <dbReference type="PROSITE" id="PS50089"/>
    </source>
</evidence>
<comment type="catalytic activity">
    <reaction evidence="1">
        <text>S-ubiquitinyl-[E2 ubiquitin-conjugating enzyme]-L-cysteine + [acceptor protein]-L-lysine = [E2 ubiquitin-conjugating enzyme]-L-cysteine + N(6)-ubiquitinyl-[acceptor protein]-L-lysine.</text>
        <dbReference type="EC" id="2.3.2.27"/>
    </reaction>
</comment>
<organism evidence="13 14">
    <name type="scientific">Solanum tuberosum</name>
    <name type="common">Potato</name>
    <dbReference type="NCBI Taxonomy" id="4113"/>
    <lineage>
        <taxon>Eukaryota</taxon>
        <taxon>Viridiplantae</taxon>
        <taxon>Streptophyta</taxon>
        <taxon>Embryophyta</taxon>
        <taxon>Tracheophyta</taxon>
        <taxon>Spermatophyta</taxon>
        <taxon>Magnoliopsida</taxon>
        <taxon>eudicotyledons</taxon>
        <taxon>Gunneridae</taxon>
        <taxon>Pentapetalae</taxon>
        <taxon>asterids</taxon>
        <taxon>lamiids</taxon>
        <taxon>Solanales</taxon>
        <taxon>Solanaceae</taxon>
        <taxon>Solanoideae</taxon>
        <taxon>Solaneae</taxon>
        <taxon>Solanum</taxon>
    </lineage>
</organism>
<keyword evidence="5" id="KW-0479">Metal-binding</keyword>
<keyword evidence="6 9" id="KW-0863">Zinc-finger</keyword>
<feature type="compositionally biased region" description="Low complexity" evidence="10">
    <location>
        <begin position="174"/>
        <end position="190"/>
    </location>
</feature>